<dbReference type="AlphaFoldDB" id="A0A927PL26"/>
<keyword evidence="2" id="KW-1185">Reference proteome</keyword>
<comment type="caution">
    <text evidence="1">The sequence shown here is derived from an EMBL/GenBank/DDBJ whole genome shotgun (WGS) entry which is preliminary data.</text>
</comment>
<dbReference type="RefSeq" id="WP_192037854.1">
    <property type="nucleotide sequence ID" value="NZ_JACYWE010000001.1"/>
</dbReference>
<evidence type="ECO:0000313" key="2">
    <source>
        <dbReference type="Proteomes" id="UP000642993"/>
    </source>
</evidence>
<sequence length="183" mass="19904">MTIPVRHRGGIRFRRVPPHRGAALLVIVGGLASIACSTSDEQLRFEVFSHDTGEVVYSAPITPGEPITLDHIHSVHKRPVHEVFSVNEEGALTMREMVFDRIGANLPGGPETINGVTTTFLVEDGQFRVLHHDRPLGIVPMIVGNPSVGHRITVPGGTAVRLLDLVRSGARVDLRTNHAPTTR</sequence>
<accession>A0A927PL26</accession>
<dbReference type="Pfam" id="PF08905">
    <property type="entry name" value="DUF1850"/>
    <property type="match status" value="1"/>
</dbReference>
<gene>
    <name evidence="1" type="ORF">HT102_02780</name>
</gene>
<dbReference type="Proteomes" id="UP000642993">
    <property type="component" value="Unassembled WGS sequence"/>
</dbReference>
<reference evidence="1" key="1">
    <citation type="submission" date="2020-09" db="EMBL/GenBank/DDBJ databases">
        <title>Hoyosella lacisalsi sp. nov., a halotolerant actinobacterium isolated from soil of Lake Gudzhirganskoe.</title>
        <authorList>
            <person name="Yang Q."/>
            <person name="Guo P.Y."/>
            <person name="Liu S.W."/>
            <person name="Li F.N."/>
            <person name="Sun C.H."/>
        </authorList>
    </citation>
    <scope>NUCLEOTIDE SEQUENCE</scope>
    <source>
        <strain evidence="1">G463</strain>
    </source>
</reference>
<dbReference type="InterPro" id="IPR015001">
    <property type="entry name" value="DUF1850"/>
</dbReference>
<proteinExistence type="predicted"/>
<dbReference type="EMBL" id="JACYWE010000001">
    <property type="protein sequence ID" value="MBD8505414.1"/>
    <property type="molecule type" value="Genomic_DNA"/>
</dbReference>
<evidence type="ECO:0000313" key="1">
    <source>
        <dbReference type="EMBL" id="MBD8505414.1"/>
    </source>
</evidence>
<name>A0A927PL26_9ACTN</name>
<protein>
    <submittedName>
        <fullName evidence="1">DUF1850 domain-containing protein</fullName>
    </submittedName>
</protein>
<organism evidence="1 2">
    <name type="scientific">Lolliginicoccus lacisalsi</name>
    <dbReference type="NCBI Taxonomy" id="2742202"/>
    <lineage>
        <taxon>Bacteria</taxon>
        <taxon>Bacillati</taxon>
        <taxon>Actinomycetota</taxon>
        <taxon>Actinomycetes</taxon>
        <taxon>Mycobacteriales</taxon>
        <taxon>Hoyosellaceae</taxon>
        <taxon>Lolliginicoccus</taxon>
    </lineage>
</organism>